<proteinExistence type="predicted"/>
<dbReference type="EMBL" id="WJQU01000002">
    <property type="protein sequence ID" value="KAJ6642901.1"/>
    <property type="molecule type" value="Genomic_DNA"/>
</dbReference>
<evidence type="ECO:0000313" key="1">
    <source>
        <dbReference type="EMBL" id="KAJ6642901.1"/>
    </source>
</evidence>
<gene>
    <name evidence="1" type="ORF">Bhyg_07857</name>
</gene>
<comment type="caution">
    <text evidence="1">The sequence shown here is derived from an EMBL/GenBank/DDBJ whole genome shotgun (WGS) entry which is preliminary data.</text>
</comment>
<sequence>MVKFNLTTREKLNLGPPLVTLLKFNVTIALFESNIGNGIVDYGSLLERFKAKKNHRQGDIDDFDFVFVVVVGPCHEGWILKCNGRLIGVIKRVFSTVTFTLFRYPDDTLRGNISHIQFKALLTYFGISPNGRLEFLRNRSSGGFTGFSVQEIHFRQHRQNIFPDEED</sequence>
<accession>A0A9Q0N3T7</accession>
<evidence type="ECO:0000313" key="2">
    <source>
        <dbReference type="Proteomes" id="UP001151699"/>
    </source>
</evidence>
<dbReference type="AlphaFoldDB" id="A0A9Q0N3T7"/>
<organism evidence="1 2">
    <name type="scientific">Pseudolycoriella hygida</name>
    <dbReference type="NCBI Taxonomy" id="35572"/>
    <lineage>
        <taxon>Eukaryota</taxon>
        <taxon>Metazoa</taxon>
        <taxon>Ecdysozoa</taxon>
        <taxon>Arthropoda</taxon>
        <taxon>Hexapoda</taxon>
        <taxon>Insecta</taxon>
        <taxon>Pterygota</taxon>
        <taxon>Neoptera</taxon>
        <taxon>Endopterygota</taxon>
        <taxon>Diptera</taxon>
        <taxon>Nematocera</taxon>
        <taxon>Sciaroidea</taxon>
        <taxon>Sciaridae</taxon>
        <taxon>Pseudolycoriella</taxon>
    </lineage>
</organism>
<keyword evidence="2" id="KW-1185">Reference proteome</keyword>
<reference evidence="1" key="1">
    <citation type="submission" date="2022-07" db="EMBL/GenBank/DDBJ databases">
        <authorList>
            <person name="Trinca V."/>
            <person name="Uliana J.V.C."/>
            <person name="Torres T.T."/>
            <person name="Ward R.J."/>
            <person name="Monesi N."/>
        </authorList>
    </citation>
    <scope>NUCLEOTIDE SEQUENCE</scope>
    <source>
        <strain evidence="1">HSMRA1968</strain>
        <tissue evidence="1">Whole embryos</tissue>
    </source>
</reference>
<dbReference type="Proteomes" id="UP001151699">
    <property type="component" value="Chromosome B"/>
</dbReference>
<protein>
    <submittedName>
        <fullName evidence="1">Uncharacterized protein</fullName>
    </submittedName>
</protein>
<name>A0A9Q0N3T7_9DIPT</name>